<dbReference type="InterPro" id="IPR051481">
    <property type="entry name" value="BTB-POZ/Galectin-3-binding"/>
</dbReference>
<accession>A0A2P4QEV8</accession>
<evidence type="ECO:0000259" key="2">
    <source>
        <dbReference type="PROSITE" id="PS51886"/>
    </source>
</evidence>
<sequence length="476" mass="55706">MSSKFFAELSSDYEKLFETEIGYDVIIYAGEGQNVKEIHAHSSILCIRSQYFRSAFTNEWAQKRNGKFIFKKPNISPQLFDIILRFIYCGNIELKNLQGPDVLKLLIAVDELNIHPLISHIQEFLIEHQTEFLHQNPTGILEIVYQHEAFTGLWNFYLEKICEEPNILFNSDKFINLKASLLELLLKRDDLNADEIEIWENLLKWSISRKNINYDPTKWSKDDIIKIKKELHKFVPLIHFYDIEPTDFFYKVYRYKEILPQDLIHDLLEFYIVPDMKPKINLKRSRKQNFIDSTLIKSSHIPLFASWIDKKATGYNKNRIPYDFNLLYRSNRDGAGTDSFHRHCDNKGATIWVAKIKNSTQLIGGYNPLDWSGNSWKATTNSFIFNFSDGKNISTAEIGYVTSTTCAVFCHNTYGPTMGNLHCDNNYWSYNGGYYYPKLTIPKSFVIESYEVFQIIERKPVHLLPSLKPRSVIYLI</sequence>
<evidence type="ECO:0000313" key="3">
    <source>
        <dbReference type="EMBL" id="POG76182.1"/>
    </source>
</evidence>
<dbReference type="Gene3D" id="3.30.710.10">
    <property type="entry name" value="Potassium Channel Kv1.1, Chain A"/>
    <property type="match status" value="1"/>
</dbReference>
<comment type="caution">
    <text evidence="3">The sequence shown here is derived from an EMBL/GenBank/DDBJ whole genome shotgun (WGS) entry which is preliminary data.</text>
</comment>
<dbReference type="PROSITE" id="PS51886">
    <property type="entry name" value="TLDC"/>
    <property type="match status" value="1"/>
</dbReference>
<dbReference type="Proteomes" id="UP000018888">
    <property type="component" value="Unassembled WGS sequence"/>
</dbReference>
<reference evidence="3 4" key="1">
    <citation type="journal article" date="2013" name="Proc. Natl. Acad. Sci. U.S.A.">
        <title>Genome of an arbuscular mycorrhizal fungus provides insight into the oldest plant symbiosis.</title>
        <authorList>
            <person name="Tisserant E."/>
            <person name="Malbreil M."/>
            <person name="Kuo A."/>
            <person name="Kohler A."/>
            <person name="Symeonidi A."/>
            <person name="Balestrini R."/>
            <person name="Charron P."/>
            <person name="Duensing N."/>
            <person name="Frei Dit Frey N."/>
            <person name="Gianinazzi-Pearson V."/>
            <person name="Gilbert L.B."/>
            <person name="Handa Y."/>
            <person name="Herr J.R."/>
            <person name="Hijri M."/>
            <person name="Koul R."/>
            <person name="Kawaguchi M."/>
            <person name="Krajinski F."/>
            <person name="Lammers P.J."/>
            <person name="Masclaux F.G."/>
            <person name="Murat C."/>
            <person name="Morin E."/>
            <person name="Ndikumana S."/>
            <person name="Pagni M."/>
            <person name="Petitpierre D."/>
            <person name="Requena N."/>
            <person name="Rosikiewicz P."/>
            <person name="Riley R."/>
            <person name="Saito K."/>
            <person name="San Clemente H."/>
            <person name="Shapiro H."/>
            <person name="van Tuinen D."/>
            <person name="Becard G."/>
            <person name="Bonfante P."/>
            <person name="Paszkowski U."/>
            <person name="Shachar-Hill Y.Y."/>
            <person name="Tuskan G.A."/>
            <person name="Young P.W."/>
            <person name="Sanders I.R."/>
            <person name="Henrissat B."/>
            <person name="Rensing S.A."/>
            <person name="Grigoriev I.V."/>
            <person name="Corradi N."/>
            <person name="Roux C."/>
            <person name="Martin F."/>
        </authorList>
    </citation>
    <scope>NUCLEOTIDE SEQUENCE [LARGE SCALE GENOMIC DNA]</scope>
    <source>
        <strain evidence="3 4">DAOM 197198</strain>
    </source>
</reference>
<gene>
    <name evidence="3" type="ORF">GLOIN_2v1474746</name>
</gene>
<dbReference type="VEuPathDB" id="FungiDB:RhiirFUN_002817"/>
<feature type="domain" description="TLDc" evidence="2">
    <location>
        <begin position="294"/>
        <end position="456"/>
    </location>
</feature>
<protein>
    <recommendedName>
        <fullName evidence="5">Btb/poz domain-containing protein 19-like</fullName>
    </recommendedName>
</protein>
<keyword evidence="4" id="KW-1185">Reference proteome</keyword>
<evidence type="ECO:0000259" key="1">
    <source>
        <dbReference type="PROSITE" id="PS50097"/>
    </source>
</evidence>
<dbReference type="Pfam" id="PF00651">
    <property type="entry name" value="BTB"/>
    <property type="match status" value="1"/>
</dbReference>
<dbReference type="InterPro" id="IPR006571">
    <property type="entry name" value="TLDc_dom"/>
</dbReference>
<dbReference type="SMART" id="SM00584">
    <property type="entry name" value="TLDc"/>
    <property type="match status" value="1"/>
</dbReference>
<reference evidence="3 4" key="2">
    <citation type="journal article" date="2018" name="New Phytol.">
        <title>High intraspecific genome diversity in the model arbuscular mycorrhizal symbiont Rhizophagus irregularis.</title>
        <authorList>
            <person name="Chen E.C.H."/>
            <person name="Morin E."/>
            <person name="Beaudet D."/>
            <person name="Noel J."/>
            <person name="Yildirir G."/>
            <person name="Ndikumana S."/>
            <person name="Charron P."/>
            <person name="St-Onge C."/>
            <person name="Giorgi J."/>
            <person name="Kruger M."/>
            <person name="Marton T."/>
            <person name="Ropars J."/>
            <person name="Grigoriev I.V."/>
            <person name="Hainaut M."/>
            <person name="Henrissat B."/>
            <person name="Roux C."/>
            <person name="Martin F."/>
            <person name="Corradi N."/>
        </authorList>
    </citation>
    <scope>NUCLEOTIDE SEQUENCE [LARGE SCALE GENOMIC DNA]</scope>
    <source>
        <strain evidence="3 4">DAOM 197198</strain>
    </source>
</reference>
<dbReference type="InterPro" id="IPR000210">
    <property type="entry name" value="BTB/POZ_dom"/>
</dbReference>
<dbReference type="SMART" id="SM00225">
    <property type="entry name" value="BTB"/>
    <property type="match status" value="1"/>
</dbReference>
<evidence type="ECO:0000313" key="4">
    <source>
        <dbReference type="Proteomes" id="UP000018888"/>
    </source>
</evidence>
<dbReference type="Pfam" id="PF07534">
    <property type="entry name" value="TLD"/>
    <property type="match status" value="1"/>
</dbReference>
<dbReference type="InterPro" id="IPR011333">
    <property type="entry name" value="SKP1/BTB/POZ_sf"/>
</dbReference>
<organism evidence="3 4">
    <name type="scientific">Rhizophagus irregularis (strain DAOM 181602 / DAOM 197198 / MUCL 43194)</name>
    <name type="common">Arbuscular mycorrhizal fungus</name>
    <name type="synonym">Glomus intraradices</name>
    <dbReference type="NCBI Taxonomy" id="747089"/>
    <lineage>
        <taxon>Eukaryota</taxon>
        <taxon>Fungi</taxon>
        <taxon>Fungi incertae sedis</taxon>
        <taxon>Mucoromycota</taxon>
        <taxon>Glomeromycotina</taxon>
        <taxon>Glomeromycetes</taxon>
        <taxon>Glomerales</taxon>
        <taxon>Glomeraceae</taxon>
        <taxon>Rhizophagus</taxon>
    </lineage>
</organism>
<dbReference type="PROSITE" id="PS50097">
    <property type="entry name" value="BTB"/>
    <property type="match status" value="1"/>
</dbReference>
<dbReference type="PANTHER" id="PTHR24410">
    <property type="entry name" value="HL07962P-RELATED"/>
    <property type="match status" value="1"/>
</dbReference>
<dbReference type="PANTHER" id="PTHR24410:SF23">
    <property type="entry name" value="BTB DOMAIN-CONTAINING PROTEIN-RELATED"/>
    <property type="match status" value="1"/>
</dbReference>
<proteinExistence type="predicted"/>
<evidence type="ECO:0008006" key="5">
    <source>
        <dbReference type="Google" id="ProtNLM"/>
    </source>
</evidence>
<dbReference type="EMBL" id="AUPC02000052">
    <property type="protein sequence ID" value="POG76182.1"/>
    <property type="molecule type" value="Genomic_DNA"/>
</dbReference>
<dbReference type="AlphaFoldDB" id="A0A2P4QEV8"/>
<dbReference type="CDD" id="cd18186">
    <property type="entry name" value="BTB_POZ_ZBTB_KLHL-like"/>
    <property type="match status" value="1"/>
</dbReference>
<dbReference type="SUPFAM" id="SSF54695">
    <property type="entry name" value="POZ domain"/>
    <property type="match status" value="1"/>
</dbReference>
<feature type="domain" description="BTB" evidence="1">
    <location>
        <begin position="23"/>
        <end position="96"/>
    </location>
</feature>
<name>A0A2P4QEV8_RHIID</name>